<feature type="compositionally biased region" description="Basic and acidic residues" evidence="1">
    <location>
        <begin position="112"/>
        <end position="134"/>
    </location>
</feature>
<feature type="region of interest" description="Disordered" evidence="1">
    <location>
        <begin position="1"/>
        <end position="53"/>
    </location>
</feature>
<feature type="region of interest" description="Disordered" evidence="1">
    <location>
        <begin position="88"/>
        <end position="175"/>
    </location>
</feature>
<reference evidence="2 3" key="1">
    <citation type="submission" date="2024-01" db="EMBL/GenBank/DDBJ databases">
        <authorList>
            <person name="Allen C."/>
            <person name="Tagirdzhanova G."/>
        </authorList>
    </citation>
    <scope>NUCLEOTIDE SEQUENCE [LARGE SCALE GENOMIC DNA]</scope>
</reference>
<feature type="compositionally biased region" description="Polar residues" evidence="1">
    <location>
        <begin position="15"/>
        <end position="39"/>
    </location>
</feature>
<feature type="region of interest" description="Disordered" evidence="1">
    <location>
        <begin position="1323"/>
        <end position="1362"/>
    </location>
</feature>
<feature type="region of interest" description="Disordered" evidence="1">
    <location>
        <begin position="1209"/>
        <end position="1239"/>
    </location>
</feature>
<feature type="region of interest" description="Disordered" evidence="1">
    <location>
        <begin position="370"/>
        <end position="406"/>
    </location>
</feature>
<feature type="region of interest" description="Disordered" evidence="1">
    <location>
        <begin position="977"/>
        <end position="1014"/>
    </location>
</feature>
<protein>
    <submittedName>
        <fullName evidence="2">Uncharacterized protein</fullName>
    </submittedName>
</protein>
<evidence type="ECO:0000313" key="2">
    <source>
        <dbReference type="EMBL" id="CAK7214685.1"/>
    </source>
</evidence>
<feature type="compositionally biased region" description="Low complexity" evidence="1">
    <location>
        <begin position="830"/>
        <end position="849"/>
    </location>
</feature>
<proteinExistence type="predicted"/>
<sequence length="1654" mass="177359">MAADDGEHGPPPQLYTKQATDIITTPVDNATKPNDSNARTAPGRKPPIAITSISPLSRLASPLDGSDISFSPSSGGFLSLLGAASSAPLTPLSSLDGGDAWCPSSVGSSAMTDDHDHDHDRDQDRDRHDGKSDAAEVADDNSKSQDTIFPFGDMPNSAGTGTKSTDNSVNVSDNNTTIAKPIGAVVDVIREADSSAPTTIAPPEDARPRCETSTLTLDSTAAATLQSPKSPRSPHAPQGPQNFSGPATQRVTPNTRANSDENLSAKAPTTSIEASSAARLFAGSISTTSLLTKLVQPKAVKPSRLSPPPPQQPAIVRTTSSHGDLPLRQPKPDPNGGPIGIAGSVAQLEETAEQLSSTGSIETAIREAHQELKRSDSRRSSILAASIRQSSSRAASVADPTETLPRREFSRQSSIIELNSAARSGAFSPNDYIMSPGSSIAGSVSRQRSTSKASSTGSAHGSLLANILGITDSSVTGDDVFPFLSRHGPGKVSVRSARSGQISLPEITELEPPTSLTQDALDEADRRMAAGEDHDDEDTIRASAHQHIEDDDDDVADGAETNLQLTPNQETWTQQPALGSSAGTDSALLSSRSPPPIARPSVTDYLGYASPPQYVMNPAGFSEYTPSGQLQTMPEHNLLQQHTDNTGPDTRESGHDNQLTEEEHELERPATAASGATYEQSQYAFDDFDGVHCDPDVASLRRSIRTRSIMDRQSPATDSSRQTPPAAYKQRLPLPPRPTSYLDPQTGQQMLYYPARVPAMLQLPQKLSRNPKAAERNARRSQVLSMMMQGPEMQQPRQERQSRVWLPDPMEGDSGSHFMSGSDSLSPDMTSPQLTSNSLSPNPLSPALSGEGEGGKSPTRQSLLGIDPNLAADAEAGPATGSTGEGEPGDLEHLRRPSRLIDHNRSKSRMSTMSKLPAQLRASAYFDQPSTITNLQVKNGSAMDTLDSILDAAAAAPVSAFTDHAFAGHLGSEVYGAEKKRPKKKAGAAAPTRPGPSPTQEEMPRSKSRGSFMNLMHIRKVSEPVGDGRSEFEVPRVRRRLSKNFDGAVLSPGLSEGTDGGMAPGPDERVSDDDEYDHEHAEEEDEEDSEDEEDEDNLGLEAYQGAPTTLLAELQLRKQQQKLRTRPINKVFPNGMHSTLLELDAVAEIERRARKGKKVNLAWEDPSMQPLNDSDDEDVPLGMLYAAKVTGQKDLMAVAADMNRPLGLMEKKELEDNEPLSRRRDRLQGRDPGVSMYLGPSFGSNAVKRQSMLTLTPTLAAINNSHVNIDQQLGEDADKEGSENGVEEVEDEPLAARLERIKAKEESELPRARPVSMAFSEELLTQFVDPEEEAKEREKELEKEKIKSQPPAEEEETLGQRRRRLQAEKEARELEMGGSGAGGLAVNGQALHALTGSDRLSRRLSLANVLSAHPADAGRVPQQHPAEAERIRREQETARANFEKDQKMAAMRAQMPRNISNTSIGGGVTKPGGYLGGLLNDGSGGIGALNRTTMMQHNDGPGVGPWANPGTIGGRYGNASALSLAPSATMGNMAGMNSMGMSGATTYGSGLNNMAMGGGMPAMGGGMGMGMNNRSTSYGTYASMPQQNMMGNNGMAYNGYAGMQMPMQMQMPNMNMNMGMPMMPMQMPMQMQMQMQMQPPQTDRVERWRQGVLP</sequence>
<feature type="region of interest" description="Disordered" evidence="1">
    <location>
        <begin position="640"/>
        <end position="674"/>
    </location>
</feature>
<gene>
    <name evidence="2" type="ORF">SBRCBS47491_002238</name>
</gene>
<feature type="compositionally biased region" description="Low complexity" evidence="1">
    <location>
        <begin position="380"/>
        <end position="398"/>
    </location>
</feature>
<organism evidence="2 3">
    <name type="scientific">Sporothrix bragantina</name>
    <dbReference type="NCBI Taxonomy" id="671064"/>
    <lineage>
        <taxon>Eukaryota</taxon>
        <taxon>Fungi</taxon>
        <taxon>Dikarya</taxon>
        <taxon>Ascomycota</taxon>
        <taxon>Pezizomycotina</taxon>
        <taxon>Sordariomycetes</taxon>
        <taxon>Sordariomycetidae</taxon>
        <taxon>Ophiostomatales</taxon>
        <taxon>Ophiostomataceae</taxon>
        <taxon>Sporothrix</taxon>
    </lineage>
</organism>
<feature type="region of interest" description="Disordered" evidence="1">
    <location>
        <begin position="299"/>
        <end position="342"/>
    </location>
</feature>
<feature type="region of interest" description="Disordered" evidence="1">
    <location>
        <begin position="565"/>
        <end position="597"/>
    </location>
</feature>
<feature type="compositionally biased region" description="Basic and acidic residues" evidence="1">
    <location>
        <begin position="1334"/>
        <end position="1347"/>
    </location>
</feature>
<feature type="compositionally biased region" description="Polar residues" evidence="1">
    <location>
        <begin position="565"/>
        <end position="584"/>
    </location>
</feature>
<feature type="compositionally biased region" description="Low complexity" evidence="1">
    <location>
        <begin position="212"/>
        <end position="227"/>
    </location>
</feature>
<evidence type="ECO:0000256" key="1">
    <source>
        <dbReference type="SAM" id="MobiDB-lite"/>
    </source>
</evidence>
<accession>A0ABP0B5W5</accession>
<feature type="compositionally biased region" description="Polar residues" evidence="1">
    <location>
        <begin position="714"/>
        <end position="723"/>
    </location>
</feature>
<feature type="region of interest" description="Disordered" evidence="1">
    <location>
        <begin position="787"/>
        <end position="913"/>
    </location>
</feature>
<feature type="compositionally biased region" description="Basic and acidic residues" evidence="1">
    <location>
        <begin position="1209"/>
        <end position="1229"/>
    </location>
</feature>
<feature type="compositionally biased region" description="Polar residues" evidence="1">
    <location>
        <begin position="817"/>
        <end position="829"/>
    </location>
</feature>
<dbReference type="Proteomes" id="UP001642406">
    <property type="component" value="Unassembled WGS sequence"/>
</dbReference>
<comment type="caution">
    <text evidence="2">The sequence shown here is derived from an EMBL/GenBank/DDBJ whole genome shotgun (WGS) entry which is preliminary data.</text>
</comment>
<feature type="region of interest" description="Disordered" evidence="1">
    <location>
        <begin position="1047"/>
        <end position="1096"/>
    </location>
</feature>
<dbReference type="EMBL" id="CAWUHC010000012">
    <property type="protein sequence ID" value="CAK7214685.1"/>
    <property type="molecule type" value="Genomic_DNA"/>
</dbReference>
<name>A0ABP0B5W5_9PEZI</name>
<feature type="region of interest" description="Disordered" evidence="1">
    <location>
        <begin position="439"/>
        <end position="459"/>
    </location>
</feature>
<evidence type="ECO:0000313" key="3">
    <source>
        <dbReference type="Proteomes" id="UP001642406"/>
    </source>
</evidence>
<feature type="compositionally biased region" description="Low complexity" evidence="1">
    <location>
        <begin position="164"/>
        <end position="175"/>
    </location>
</feature>
<feature type="region of interest" description="Disordered" evidence="1">
    <location>
        <begin position="704"/>
        <end position="742"/>
    </location>
</feature>
<feature type="region of interest" description="Disordered" evidence="1">
    <location>
        <begin position="193"/>
        <end position="272"/>
    </location>
</feature>
<feature type="compositionally biased region" description="Basic and acidic residues" evidence="1">
    <location>
        <begin position="370"/>
        <end position="379"/>
    </location>
</feature>
<feature type="compositionally biased region" description="Basic and acidic residues" evidence="1">
    <location>
        <begin position="890"/>
        <end position="905"/>
    </location>
</feature>
<keyword evidence="3" id="KW-1185">Reference proteome</keyword>
<feature type="compositionally biased region" description="Acidic residues" evidence="1">
    <location>
        <begin position="1070"/>
        <end position="1096"/>
    </location>
</feature>
<feature type="compositionally biased region" description="Polar residues" evidence="1">
    <location>
        <begin position="239"/>
        <end position="272"/>
    </location>
</feature>